<protein>
    <submittedName>
        <fullName evidence="2">Uncharacterized protein</fullName>
    </submittedName>
</protein>
<evidence type="ECO:0000313" key="2">
    <source>
        <dbReference type="EMBL" id="NKC33802.1"/>
    </source>
</evidence>
<dbReference type="RefSeq" id="WP_209318730.1">
    <property type="nucleotide sequence ID" value="NZ_JAAVNE010000054.1"/>
</dbReference>
<dbReference type="InterPro" id="IPR009367">
    <property type="entry name" value="Elm1-like"/>
</dbReference>
<sequence length="124" mass="13127">MTQAPPVWVLADPRAGTAAQALGIAERLGWPHRVVPLAWGPLARLPLPGGTLLGLTAAARAGFTPPWPGLVIAAGRRAGPWGGAGGRVHRVEPHQRRPRVRGVARGGQPQHLAQRQRRLRPAGD</sequence>
<comment type="caution">
    <text evidence="2">The sequence shown here is derived from an EMBL/GenBank/DDBJ whole genome shotgun (WGS) entry which is preliminary data.</text>
</comment>
<name>A0ABX1EE38_9PROT</name>
<keyword evidence="3" id="KW-1185">Reference proteome</keyword>
<feature type="non-terminal residue" evidence="2">
    <location>
        <position position="124"/>
    </location>
</feature>
<organism evidence="2 3">
    <name type="scientific">Falsiroseomonas selenitidurans</name>
    <dbReference type="NCBI Taxonomy" id="2716335"/>
    <lineage>
        <taxon>Bacteria</taxon>
        <taxon>Pseudomonadati</taxon>
        <taxon>Pseudomonadota</taxon>
        <taxon>Alphaproteobacteria</taxon>
        <taxon>Acetobacterales</taxon>
        <taxon>Roseomonadaceae</taxon>
        <taxon>Falsiroseomonas</taxon>
    </lineage>
</organism>
<dbReference type="Proteomes" id="UP000787635">
    <property type="component" value="Unassembled WGS sequence"/>
</dbReference>
<evidence type="ECO:0000256" key="1">
    <source>
        <dbReference type="SAM" id="MobiDB-lite"/>
    </source>
</evidence>
<dbReference type="EMBL" id="JAAVNE010000054">
    <property type="protein sequence ID" value="NKC33802.1"/>
    <property type="molecule type" value="Genomic_DNA"/>
</dbReference>
<proteinExistence type="predicted"/>
<evidence type="ECO:0000313" key="3">
    <source>
        <dbReference type="Proteomes" id="UP000787635"/>
    </source>
</evidence>
<dbReference type="Pfam" id="PF06258">
    <property type="entry name" value="Mito_fiss_Elm1"/>
    <property type="match status" value="1"/>
</dbReference>
<gene>
    <name evidence="2" type="ORF">HEQ75_23275</name>
</gene>
<feature type="region of interest" description="Disordered" evidence="1">
    <location>
        <begin position="82"/>
        <end position="124"/>
    </location>
</feature>
<accession>A0ABX1EE38</accession>
<feature type="compositionally biased region" description="Basic residues" evidence="1">
    <location>
        <begin position="114"/>
        <end position="124"/>
    </location>
</feature>
<reference evidence="2 3" key="1">
    <citation type="submission" date="2020-03" db="EMBL/GenBank/DDBJ databases">
        <title>Roseomonas selenitidurans sp. nov. isolated from urban soil.</title>
        <authorList>
            <person name="Liu H."/>
        </authorList>
    </citation>
    <scope>NUCLEOTIDE SEQUENCE [LARGE SCALE GENOMIC DNA]</scope>
    <source>
        <strain evidence="2 3">BU-1</strain>
    </source>
</reference>